<feature type="domain" description="OmpR/PhoB-type" evidence="7">
    <location>
        <begin position="1"/>
        <end position="93"/>
    </location>
</feature>
<evidence type="ECO:0000256" key="5">
    <source>
        <dbReference type="ARBA" id="ARBA00023163"/>
    </source>
</evidence>
<dbReference type="InterPro" id="IPR036388">
    <property type="entry name" value="WH-like_DNA-bd_sf"/>
</dbReference>
<evidence type="ECO:0000313" key="9">
    <source>
        <dbReference type="Proteomes" id="UP000481583"/>
    </source>
</evidence>
<dbReference type="PANTHER" id="PTHR35807">
    <property type="entry name" value="TRANSCRIPTIONAL REGULATOR REDD-RELATED"/>
    <property type="match status" value="1"/>
</dbReference>
<dbReference type="PROSITE" id="PS51755">
    <property type="entry name" value="OMPR_PHOB"/>
    <property type="match status" value="1"/>
</dbReference>
<evidence type="ECO:0000259" key="7">
    <source>
        <dbReference type="PROSITE" id="PS51755"/>
    </source>
</evidence>
<dbReference type="PRINTS" id="PR00364">
    <property type="entry name" value="DISEASERSIST"/>
</dbReference>
<dbReference type="Proteomes" id="UP000481583">
    <property type="component" value="Unassembled WGS sequence"/>
</dbReference>
<dbReference type="GO" id="GO:0006355">
    <property type="term" value="P:regulation of DNA-templated transcription"/>
    <property type="evidence" value="ECO:0007669"/>
    <property type="project" value="InterPro"/>
</dbReference>
<accession>A0A6G4UB32</accession>
<dbReference type="InterPro" id="IPR005158">
    <property type="entry name" value="BTAD"/>
</dbReference>
<sequence length="1015" mass="108078">MRYRILGRIDVYNGEAWSPLPAAKQRALLGHLLIHANRFVSADALITELWGEQVPPSAAKSLQVYVHRLRRAIGNGDEDGTLLTRPGGYELAVAPGALDAERFTALADTGRTALADRRPDAAVDALTRALDLWRGRALADVPPTPSVLAEAARMEENRLAAWQDLADAKLAAGRHEELAAELHTLLAEQPLREPLWAKLMLALHRSGRRSDALQAYATARRTLLDELGVEPGAELREVYRTVLGGETPPERPRSAVGCQLPARVPDFTGRRQQLTTVLGLLHGEPADAPRMVVVTGVAGAGKSSFAVHAAHLLRESFPDGQLYADLRSSTGRPLDPGEVLAALLKTLGVTGAALPATPDERARRYRAELADRRALVVLDNAVSERQLRPLLPGTGDSAVLITSRGGLAGLEGALRVGLGLLPEPEALALLARAVGDDRTRKDAKAAARITRQCGHLPLALRIAGARLATRPHLSAARLADALADERRRLDELVAGDLEVRASVSLSYEALPPPARRALRMLGLLDVPTVPGWVLGALLDGPYDEGERALDTLLDNHLVEVAATDIGGEPRFRLHDLVRLYAHEQAAAEDPAACRAAAVRRVGAAYLDLARAADTALAAGFAGPVPDGAYAWAPPAAVRERVLAAPQDWFDAERTTLCALVRQAPPDLAWRLAASLANYLEAAAHFDDWRDTHETGLAAAASSGDLLGEAVMHRNLGELLTVQDRYGAAVASFKRSLRAYAARGRPEPGEGAAAAGLGVLLRLRGRYGEAAACLDRGIAAARIADNPRAAAYAHGGLGTVLLERGEAAAARREFGRALSLSRTDGYTMGEYAAERCLGLAALAAGELDASRRHLETALVLASEQGNRVGEIHALQWLGHLDDVGGDTARADATLAECLTAYRRFGERFGEALTLRAQADLWLHAGRRAEARTAVQQSLSIWRRLDSPYWTARTLDVLAAVHATEGGADAEIARLRAARQATSLRAAVGLPAGLRAATVDGRALGGHLTQLSSPASV</sequence>
<dbReference type="SUPFAM" id="SSF52540">
    <property type="entry name" value="P-loop containing nucleoside triphosphate hydrolases"/>
    <property type="match status" value="1"/>
</dbReference>
<dbReference type="AlphaFoldDB" id="A0A6G4UB32"/>
<dbReference type="SMART" id="SM00028">
    <property type="entry name" value="TPR"/>
    <property type="match status" value="6"/>
</dbReference>
<reference evidence="8 9" key="1">
    <citation type="submission" date="2020-02" db="EMBL/GenBank/DDBJ databases">
        <title>Whole-genome analyses of novel actinobacteria.</title>
        <authorList>
            <person name="Sahin N."/>
        </authorList>
    </citation>
    <scope>NUCLEOTIDE SEQUENCE [LARGE SCALE GENOMIC DNA]</scope>
    <source>
        <strain evidence="8 9">A7024</strain>
    </source>
</reference>
<dbReference type="InterPro" id="IPR011990">
    <property type="entry name" value="TPR-like_helical_dom_sf"/>
</dbReference>
<dbReference type="Gene3D" id="1.10.10.10">
    <property type="entry name" value="Winged helix-like DNA-binding domain superfamily/Winged helix DNA-binding domain"/>
    <property type="match status" value="1"/>
</dbReference>
<keyword evidence="9" id="KW-1185">Reference proteome</keyword>
<dbReference type="InterPro" id="IPR051677">
    <property type="entry name" value="AfsR-DnrI-RedD_regulator"/>
</dbReference>
<evidence type="ECO:0000313" key="8">
    <source>
        <dbReference type="EMBL" id="NGN68401.1"/>
    </source>
</evidence>
<dbReference type="SMART" id="SM00862">
    <property type="entry name" value="Trans_reg_C"/>
    <property type="match status" value="1"/>
</dbReference>
<dbReference type="SUPFAM" id="SSF46894">
    <property type="entry name" value="C-terminal effector domain of the bipartite response regulators"/>
    <property type="match status" value="1"/>
</dbReference>
<dbReference type="Pfam" id="PF03704">
    <property type="entry name" value="BTAD"/>
    <property type="match status" value="1"/>
</dbReference>
<keyword evidence="5" id="KW-0804">Transcription</keyword>
<dbReference type="InterPro" id="IPR016032">
    <property type="entry name" value="Sig_transdc_resp-reg_C-effctor"/>
</dbReference>
<dbReference type="InterPro" id="IPR019734">
    <property type="entry name" value="TPR_rpt"/>
</dbReference>
<dbReference type="Pfam" id="PF00486">
    <property type="entry name" value="Trans_reg_C"/>
    <property type="match status" value="1"/>
</dbReference>
<evidence type="ECO:0000256" key="6">
    <source>
        <dbReference type="PROSITE-ProRule" id="PRU01091"/>
    </source>
</evidence>
<dbReference type="EMBL" id="JAAKZV010000202">
    <property type="protein sequence ID" value="NGN68401.1"/>
    <property type="molecule type" value="Genomic_DNA"/>
</dbReference>
<dbReference type="InterPro" id="IPR027417">
    <property type="entry name" value="P-loop_NTPase"/>
</dbReference>
<dbReference type="Pfam" id="PF13424">
    <property type="entry name" value="TPR_12"/>
    <property type="match status" value="1"/>
</dbReference>
<proteinExistence type="inferred from homology"/>
<keyword evidence="4 6" id="KW-0238">DNA-binding</keyword>
<dbReference type="GO" id="GO:0000160">
    <property type="term" value="P:phosphorelay signal transduction system"/>
    <property type="evidence" value="ECO:0007669"/>
    <property type="project" value="UniProtKB-KW"/>
</dbReference>
<dbReference type="SUPFAM" id="SSF48452">
    <property type="entry name" value="TPR-like"/>
    <property type="match status" value="3"/>
</dbReference>
<name>A0A6G4UB32_9ACTN</name>
<keyword evidence="3" id="KW-0805">Transcription regulation</keyword>
<dbReference type="GO" id="GO:0043531">
    <property type="term" value="F:ADP binding"/>
    <property type="evidence" value="ECO:0007669"/>
    <property type="project" value="InterPro"/>
</dbReference>
<feature type="DNA-binding region" description="OmpR/PhoB-type" evidence="6">
    <location>
        <begin position="1"/>
        <end position="93"/>
    </location>
</feature>
<gene>
    <name evidence="8" type="ORF">G5C51_31450</name>
</gene>
<keyword evidence="2" id="KW-0902">Two-component regulatory system</keyword>
<comment type="caution">
    <text evidence="8">The sequence shown here is derived from an EMBL/GenBank/DDBJ whole genome shotgun (WGS) entry which is preliminary data.</text>
</comment>
<comment type="similarity">
    <text evidence="1">Belongs to the AfsR/DnrI/RedD regulatory family.</text>
</comment>
<dbReference type="SMART" id="SM01043">
    <property type="entry name" value="BTAD"/>
    <property type="match status" value="1"/>
</dbReference>
<dbReference type="Gene3D" id="3.40.50.300">
    <property type="entry name" value="P-loop containing nucleotide triphosphate hydrolases"/>
    <property type="match status" value="1"/>
</dbReference>
<evidence type="ECO:0000256" key="2">
    <source>
        <dbReference type="ARBA" id="ARBA00023012"/>
    </source>
</evidence>
<evidence type="ECO:0000256" key="3">
    <source>
        <dbReference type="ARBA" id="ARBA00023015"/>
    </source>
</evidence>
<dbReference type="CDD" id="cd15831">
    <property type="entry name" value="BTAD"/>
    <property type="match status" value="1"/>
</dbReference>
<dbReference type="InterPro" id="IPR001867">
    <property type="entry name" value="OmpR/PhoB-type_DNA-bd"/>
</dbReference>
<dbReference type="PANTHER" id="PTHR35807:SF1">
    <property type="entry name" value="TRANSCRIPTIONAL REGULATOR REDD"/>
    <property type="match status" value="1"/>
</dbReference>
<protein>
    <submittedName>
        <fullName evidence="8">Tetratricopeptide repeat protein</fullName>
    </submittedName>
</protein>
<dbReference type="Gene3D" id="1.25.40.10">
    <property type="entry name" value="Tetratricopeptide repeat domain"/>
    <property type="match status" value="3"/>
</dbReference>
<dbReference type="GO" id="GO:0003677">
    <property type="term" value="F:DNA binding"/>
    <property type="evidence" value="ECO:0007669"/>
    <property type="project" value="UniProtKB-UniRule"/>
</dbReference>
<evidence type="ECO:0000256" key="4">
    <source>
        <dbReference type="ARBA" id="ARBA00023125"/>
    </source>
</evidence>
<evidence type="ECO:0000256" key="1">
    <source>
        <dbReference type="ARBA" id="ARBA00005820"/>
    </source>
</evidence>
<organism evidence="8 9">
    <name type="scientific">Streptomyces coryli</name>
    <dbReference type="NCBI Taxonomy" id="1128680"/>
    <lineage>
        <taxon>Bacteria</taxon>
        <taxon>Bacillati</taxon>
        <taxon>Actinomycetota</taxon>
        <taxon>Actinomycetes</taxon>
        <taxon>Kitasatosporales</taxon>
        <taxon>Streptomycetaceae</taxon>
        <taxon>Streptomyces</taxon>
    </lineage>
</organism>